<proteinExistence type="predicted"/>
<accession>A0A2H1WPG1</accession>
<name>A0A2H1WPG1_SPOFR</name>
<gene>
    <name evidence="2" type="ORF">SFRICE_030539</name>
</gene>
<protein>
    <submittedName>
        <fullName evidence="2">SFRICE_030539</fullName>
    </submittedName>
</protein>
<evidence type="ECO:0000256" key="1">
    <source>
        <dbReference type="SAM" id="MobiDB-lite"/>
    </source>
</evidence>
<evidence type="ECO:0000313" key="2">
    <source>
        <dbReference type="EMBL" id="SOQ54960.1"/>
    </source>
</evidence>
<sequence>MPVIEQTYYPMVSNRRRPWTLETPETLQVRCRPFGDYELKGCWGIGEWEDWEGGNWASGNLTHTTKHNASVVSRRFSDGLKLVEFLVKHLRGGENHPITSLALGEARGSVRLLLTKNHPVPSPAFRAGAPTIMYSCSKFCPDCFSRLHGYYMGLITQMVKCGCTLYSAITCLIFMAQAKKLADVSPDGKQSPPPIDTQNTRGLTSASPAFWGLGI</sequence>
<dbReference type="AlphaFoldDB" id="A0A2H1WPG1"/>
<feature type="compositionally biased region" description="Polar residues" evidence="1">
    <location>
        <begin position="196"/>
        <end position="207"/>
    </location>
</feature>
<dbReference type="EMBL" id="ODYU01010094">
    <property type="protein sequence ID" value="SOQ54960.1"/>
    <property type="molecule type" value="Genomic_DNA"/>
</dbReference>
<feature type="region of interest" description="Disordered" evidence="1">
    <location>
        <begin position="185"/>
        <end position="215"/>
    </location>
</feature>
<reference evidence="2" key="1">
    <citation type="submission" date="2016-07" db="EMBL/GenBank/DDBJ databases">
        <authorList>
            <person name="Bretaudeau A."/>
        </authorList>
    </citation>
    <scope>NUCLEOTIDE SEQUENCE</scope>
    <source>
        <strain evidence="2">Rice</strain>
        <tissue evidence="2">Whole body</tissue>
    </source>
</reference>
<organism evidence="2">
    <name type="scientific">Spodoptera frugiperda</name>
    <name type="common">Fall armyworm</name>
    <dbReference type="NCBI Taxonomy" id="7108"/>
    <lineage>
        <taxon>Eukaryota</taxon>
        <taxon>Metazoa</taxon>
        <taxon>Ecdysozoa</taxon>
        <taxon>Arthropoda</taxon>
        <taxon>Hexapoda</taxon>
        <taxon>Insecta</taxon>
        <taxon>Pterygota</taxon>
        <taxon>Neoptera</taxon>
        <taxon>Endopterygota</taxon>
        <taxon>Lepidoptera</taxon>
        <taxon>Glossata</taxon>
        <taxon>Ditrysia</taxon>
        <taxon>Noctuoidea</taxon>
        <taxon>Noctuidae</taxon>
        <taxon>Amphipyrinae</taxon>
        <taxon>Spodoptera</taxon>
    </lineage>
</organism>